<name>A0A420Y843_9PEZI</name>
<protein>
    <submittedName>
        <fullName evidence="3">Uncharacterized protein</fullName>
    </submittedName>
</protein>
<organism evidence="3 4">
    <name type="scientific">Coniochaeta pulveracea</name>
    <dbReference type="NCBI Taxonomy" id="177199"/>
    <lineage>
        <taxon>Eukaryota</taxon>
        <taxon>Fungi</taxon>
        <taxon>Dikarya</taxon>
        <taxon>Ascomycota</taxon>
        <taxon>Pezizomycotina</taxon>
        <taxon>Sordariomycetes</taxon>
        <taxon>Sordariomycetidae</taxon>
        <taxon>Coniochaetales</taxon>
        <taxon>Coniochaetaceae</taxon>
        <taxon>Coniochaeta</taxon>
    </lineage>
</organism>
<evidence type="ECO:0000256" key="1">
    <source>
        <dbReference type="SAM" id="Coils"/>
    </source>
</evidence>
<reference evidence="3 4" key="1">
    <citation type="submission" date="2018-08" db="EMBL/GenBank/DDBJ databases">
        <title>Draft genome of the lignicolous fungus Coniochaeta pulveracea.</title>
        <authorList>
            <person name="Borstlap C.J."/>
            <person name="De Witt R.N."/>
            <person name="Botha A."/>
            <person name="Volschenk H."/>
        </authorList>
    </citation>
    <scope>NUCLEOTIDE SEQUENCE [LARGE SCALE GENOMIC DNA]</scope>
    <source>
        <strain evidence="3 4">CAB683</strain>
    </source>
</reference>
<keyword evidence="4" id="KW-1185">Reference proteome</keyword>
<dbReference type="AlphaFoldDB" id="A0A420Y843"/>
<feature type="region of interest" description="Disordered" evidence="2">
    <location>
        <begin position="247"/>
        <end position="274"/>
    </location>
</feature>
<proteinExistence type="predicted"/>
<dbReference type="EMBL" id="QVQW01000035">
    <property type="protein sequence ID" value="RKU44023.1"/>
    <property type="molecule type" value="Genomic_DNA"/>
</dbReference>
<gene>
    <name evidence="3" type="ORF">DL546_004246</name>
</gene>
<evidence type="ECO:0000313" key="3">
    <source>
        <dbReference type="EMBL" id="RKU44023.1"/>
    </source>
</evidence>
<keyword evidence="1" id="KW-0175">Coiled coil</keyword>
<feature type="coiled-coil region" evidence="1">
    <location>
        <begin position="133"/>
        <end position="183"/>
    </location>
</feature>
<evidence type="ECO:0000256" key="2">
    <source>
        <dbReference type="SAM" id="MobiDB-lite"/>
    </source>
</evidence>
<feature type="compositionally biased region" description="Basic and acidic residues" evidence="2">
    <location>
        <begin position="253"/>
        <end position="266"/>
    </location>
</feature>
<evidence type="ECO:0000313" key="4">
    <source>
        <dbReference type="Proteomes" id="UP000275385"/>
    </source>
</evidence>
<sequence length="274" mass="31460">MTTLQRLATRNLLQSRINNVRQTLDHPRYRFINICTNVTNNDPSDMTKNLTRSFYSQFAGCDQVSNTIAESSSPIRCTRTRDMSLLLRFLTLQQPNVLSQLPVGVTVQVDSLYTYQALVYSALCLFVDSINKNLAAIEQRQEAKREVREKQKAKEISMRQGIAARNERKKLKAKERAQKIQEALADYKSGGRCELGWEKKIVRRRNPEADWGAEDDEAFTQVEVDPLQVLIAEPELEPEYVIQRRISPLSQSRHPDSMLQEEKADQEGEGGWGW</sequence>
<dbReference type="Proteomes" id="UP000275385">
    <property type="component" value="Unassembled WGS sequence"/>
</dbReference>
<accession>A0A420Y843</accession>
<comment type="caution">
    <text evidence="3">The sequence shown here is derived from an EMBL/GenBank/DDBJ whole genome shotgun (WGS) entry which is preliminary data.</text>
</comment>